<dbReference type="Proteomes" id="UP001357485">
    <property type="component" value="Unassembled WGS sequence"/>
</dbReference>
<evidence type="ECO:0000256" key="5">
    <source>
        <dbReference type="SAM" id="MobiDB-lite"/>
    </source>
</evidence>
<comment type="subcellular location">
    <subcellularLocation>
        <location evidence="1 4">Nucleus</location>
    </subcellularLocation>
</comment>
<dbReference type="InterPro" id="IPR019404">
    <property type="entry name" value="Mediator_Med11"/>
</dbReference>
<name>A0ABR0KS51_9PEZI</name>
<evidence type="ECO:0000313" key="6">
    <source>
        <dbReference type="EMBL" id="KAK5122874.1"/>
    </source>
</evidence>
<keyword evidence="7" id="KW-1185">Reference proteome</keyword>
<comment type="subunit">
    <text evidence="4">Component of the Mediator complex.</text>
</comment>
<feature type="compositionally biased region" description="Acidic residues" evidence="5">
    <location>
        <begin position="184"/>
        <end position="198"/>
    </location>
</feature>
<dbReference type="Pfam" id="PF10280">
    <property type="entry name" value="Med11"/>
    <property type="match status" value="1"/>
</dbReference>
<comment type="caution">
    <text evidence="6">The sequence shown here is derived from an EMBL/GenBank/DDBJ whole genome shotgun (WGS) entry which is preliminary data.</text>
</comment>
<evidence type="ECO:0000313" key="7">
    <source>
        <dbReference type="Proteomes" id="UP001357485"/>
    </source>
</evidence>
<sequence length="198" mass="20460">MSAATLTSADRIRELSAINADIPKLLSSAGQAINALTNRPLASPGTGDDATNDAHKGAFAANTTAYFTTLQSLSARLRRQVYALEEAGIITAEAATVTSQSALQAAAAVAQATKGARGVANAQAGVREEPAASSVTNGGLGNLDVGWLNSRGDRVGKEKEAELFAEARKLAEDTERSRRGEAAPEPDETENEPVDDAP</sequence>
<comment type="function">
    <text evidence="4">Component of the Mediator complex, a coactivator involved in the regulated transcription of nearly all RNA polymerase II-dependent genes. Mediator functions as a bridge to convey information from gene-specific regulatory proteins to the basal RNA polymerase II transcription machinery. Mediator is recruited to promoters by direct interactions with regulatory proteins and serves as a scaffold for the assembly of a functional pre-initiation complex with RNA polymerase II and the general transcription factors.</text>
</comment>
<accession>A0ABR0KS51</accession>
<evidence type="ECO:0000256" key="2">
    <source>
        <dbReference type="ARBA" id="ARBA00008186"/>
    </source>
</evidence>
<feature type="region of interest" description="Disordered" evidence="5">
    <location>
        <begin position="165"/>
        <end position="198"/>
    </location>
</feature>
<feature type="compositionally biased region" description="Basic and acidic residues" evidence="5">
    <location>
        <begin position="165"/>
        <end position="182"/>
    </location>
</feature>
<evidence type="ECO:0000256" key="1">
    <source>
        <dbReference type="ARBA" id="ARBA00004123"/>
    </source>
</evidence>
<dbReference type="Gene3D" id="1.10.287.3490">
    <property type="match status" value="1"/>
</dbReference>
<keyword evidence="4" id="KW-0805">Transcription regulation</keyword>
<proteinExistence type="inferred from homology"/>
<keyword evidence="3 4" id="KW-0539">Nucleus</keyword>
<organism evidence="6 7">
    <name type="scientific">Cryomyces antarcticus</name>
    <dbReference type="NCBI Taxonomy" id="329879"/>
    <lineage>
        <taxon>Eukaryota</taxon>
        <taxon>Fungi</taxon>
        <taxon>Dikarya</taxon>
        <taxon>Ascomycota</taxon>
        <taxon>Pezizomycotina</taxon>
        <taxon>Dothideomycetes</taxon>
        <taxon>Dothideomycetes incertae sedis</taxon>
        <taxon>Cryomyces</taxon>
    </lineage>
</organism>
<feature type="region of interest" description="Disordered" evidence="5">
    <location>
        <begin position="127"/>
        <end position="151"/>
    </location>
</feature>
<evidence type="ECO:0000256" key="3">
    <source>
        <dbReference type="ARBA" id="ARBA00023242"/>
    </source>
</evidence>
<keyword evidence="4" id="KW-0010">Activator</keyword>
<reference evidence="6 7" key="1">
    <citation type="submission" date="2023-08" db="EMBL/GenBank/DDBJ databases">
        <title>Black Yeasts Isolated from many extreme environments.</title>
        <authorList>
            <person name="Coleine C."/>
            <person name="Stajich J.E."/>
            <person name="Selbmann L."/>
        </authorList>
    </citation>
    <scope>NUCLEOTIDE SEQUENCE [LARGE SCALE GENOMIC DNA]</scope>
    <source>
        <strain evidence="6 7">CCFEE 536</strain>
    </source>
</reference>
<keyword evidence="4" id="KW-0804">Transcription</keyword>
<comment type="similarity">
    <text evidence="2 4">Belongs to the Mediator complex subunit 11 family.</text>
</comment>
<dbReference type="EMBL" id="JAVRRA010025091">
    <property type="protein sequence ID" value="KAK5122874.1"/>
    <property type="molecule type" value="Genomic_DNA"/>
</dbReference>
<evidence type="ECO:0000256" key="4">
    <source>
        <dbReference type="RuleBase" id="RU364147"/>
    </source>
</evidence>
<protein>
    <recommendedName>
        <fullName evidence="4">Mediator of RNA polymerase II transcription subunit 11</fullName>
    </recommendedName>
    <alternativeName>
        <fullName evidence="4">Mediator complex subunit 11</fullName>
    </alternativeName>
</protein>
<gene>
    <name evidence="4" type="primary">MED11</name>
    <name evidence="6" type="ORF">LTR16_003959</name>
</gene>